<organism evidence="1 2">
    <name type="scientific">Serratia proteamaculans</name>
    <dbReference type="NCBI Taxonomy" id="28151"/>
    <lineage>
        <taxon>Bacteria</taxon>
        <taxon>Pseudomonadati</taxon>
        <taxon>Pseudomonadota</taxon>
        <taxon>Gammaproteobacteria</taxon>
        <taxon>Enterobacterales</taxon>
        <taxon>Yersiniaceae</taxon>
        <taxon>Serratia</taxon>
    </lineage>
</organism>
<proteinExistence type="predicted"/>
<comment type="caution">
    <text evidence="1">The sequence shown here is derived from an EMBL/GenBank/DDBJ whole genome shotgun (WGS) entry which is preliminary data.</text>
</comment>
<evidence type="ECO:0000313" key="2">
    <source>
        <dbReference type="Proteomes" id="UP000639004"/>
    </source>
</evidence>
<sequence>MKFQPTLKTATALQSNDMDECYFFIDYLYDKGLLQDNRRRRFDGPAHICSYINDELNYRFGKDINAINEIIADMVHQLNQLMPTDEGMVLFHENKRACFWFWSELHCTNHRGDRDADVKIFNPGNHCKRVKEVVSKYKELHLSKKHRRLRELKEKWANIANNESFMNYFYDMDESTCQYTWDYLCAPKYNIGNLYNPADHEEQYLSILNFFDFYISASAEKELLANKIKPAINQRNHREKKKVNNINKRFYLKNDNVKKLEEILLKRRMTTDEYFNDIIERDFNEYLK</sequence>
<reference evidence="1 2" key="1">
    <citation type="submission" date="2020-12" db="EMBL/GenBank/DDBJ databases">
        <title>Enhanced detection system for hospital associated transmission using whole genome sequencing surveillance.</title>
        <authorList>
            <person name="Harrison L.H."/>
            <person name="Van Tyne D."/>
            <person name="Marsh J.W."/>
            <person name="Griffith M.P."/>
            <person name="Snyder D.J."/>
            <person name="Cooper V.S."/>
            <person name="Mustapha M."/>
        </authorList>
    </citation>
    <scope>NUCLEOTIDE SEQUENCE [LARGE SCALE GENOMIC DNA]</scope>
    <source>
        <strain evidence="1 2">SER00238</strain>
    </source>
</reference>
<name>A0ABS0TXI2_SERPR</name>
<protein>
    <submittedName>
        <fullName evidence="1">Uncharacterized protein</fullName>
    </submittedName>
</protein>
<dbReference type="Proteomes" id="UP000639004">
    <property type="component" value="Unassembled WGS sequence"/>
</dbReference>
<dbReference type="RefSeq" id="WP_198642586.1">
    <property type="nucleotide sequence ID" value="NZ_JAEHSL010000027.1"/>
</dbReference>
<evidence type="ECO:0000313" key="1">
    <source>
        <dbReference type="EMBL" id="MBI6183083.1"/>
    </source>
</evidence>
<dbReference type="EMBL" id="JAEHSL010000027">
    <property type="protein sequence ID" value="MBI6183083.1"/>
    <property type="molecule type" value="Genomic_DNA"/>
</dbReference>
<accession>A0ABS0TXI2</accession>
<gene>
    <name evidence="1" type="ORF">JEQ07_22135</name>
</gene>
<keyword evidence="2" id="KW-1185">Reference proteome</keyword>